<dbReference type="PROSITE" id="PS00028">
    <property type="entry name" value="ZINC_FINGER_C2H2_1"/>
    <property type="match status" value="2"/>
</dbReference>
<evidence type="ECO:0000256" key="8">
    <source>
        <dbReference type="ARBA" id="ARBA00022490"/>
    </source>
</evidence>
<proteinExistence type="inferred from homology"/>
<evidence type="ECO:0000313" key="21">
    <source>
        <dbReference type="EMBL" id="CAH1972269.1"/>
    </source>
</evidence>
<evidence type="ECO:0000256" key="13">
    <source>
        <dbReference type="ARBA" id="ARBA00022833"/>
    </source>
</evidence>
<evidence type="ECO:0000313" key="22">
    <source>
        <dbReference type="Proteomes" id="UP001152888"/>
    </source>
</evidence>
<dbReference type="GO" id="GO:0005737">
    <property type="term" value="C:cytoplasm"/>
    <property type="evidence" value="ECO:0007669"/>
    <property type="project" value="UniProtKB-SubCell"/>
</dbReference>
<evidence type="ECO:0000256" key="3">
    <source>
        <dbReference type="ARBA" id="ARBA00004496"/>
    </source>
</evidence>
<keyword evidence="10" id="KW-0677">Repeat</keyword>
<evidence type="ECO:0000256" key="17">
    <source>
        <dbReference type="ARBA" id="ARBA00031481"/>
    </source>
</evidence>
<keyword evidence="13" id="KW-0862">Zinc</keyword>
<accession>A0A9P0P8X7</accession>
<comment type="similarity">
    <text evidence="4">Belongs to the peptidase C78 family. ZUFSP subfamily.</text>
</comment>
<keyword evidence="11 19" id="KW-0863">Zinc-finger</keyword>
<keyword evidence="8" id="KW-0963">Cytoplasm</keyword>
<dbReference type="SMART" id="SM00355">
    <property type="entry name" value="ZnF_C2H2"/>
    <property type="match status" value="5"/>
</dbReference>
<evidence type="ECO:0000256" key="1">
    <source>
        <dbReference type="ARBA" id="ARBA00000707"/>
    </source>
</evidence>
<evidence type="ECO:0000256" key="19">
    <source>
        <dbReference type="PROSITE-ProRule" id="PRU00042"/>
    </source>
</evidence>
<organism evidence="21 22">
    <name type="scientific">Acanthoscelides obtectus</name>
    <name type="common">Bean weevil</name>
    <name type="synonym">Bruchus obtectus</name>
    <dbReference type="NCBI Taxonomy" id="200917"/>
    <lineage>
        <taxon>Eukaryota</taxon>
        <taxon>Metazoa</taxon>
        <taxon>Ecdysozoa</taxon>
        <taxon>Arthropoda</taxon>
        <taxon>Hexapoda</taxon>
        <taxon>Insecta</taxon>
        <taxon>Pterygota</taxon>
        <taxon>Neoptera</taxon>
        <taxon>Endopterygota</taxon>
        <taxon>Coleoptera</taxon>
        <taxon>Polyphaga</taxon>
        <taxon>Cucujiformia</taxon>
        <taxon>Chrysomeloidea</taxon>
        <taxon>Chrysomelidae</taxon>
        <taxon>Bruchinae</taxon>
        <taxon>Bruchini</taxon>
        <taxon>Acanthoscelides</taxon>
    </lineage>
</organism>
<reference evidence="21" key="1">
    <citation type="submission" date="2022-03" db="EMBL/GenBank/DDBJ databases">
        <authorList>
            <person name="Sayadi A."/>
        </authorList>
    </citation>
    <scope>NUCLEOTIDE SEQUENCE</scope>
</reference>
<sequence length="614" mass="68490">MASNAQEQDCRYCCEICARELLTEEDLRTHRQKGHGYGKAVCPFCEQCEVSQELEIHVNRAHLDFLTPETEHNITFIDDPSPSEYNGINGENCENNHYNFPSYSNSNQNQLEARSSVNNINISPKVNGGGALSPAISRHGGQGSPSRSKLDLKLKSAVASGAQNKLQCPMCNYTSLSPSQLEEHVNRSHFDLTSPSLGANTNESFSCPLCIKSFKSAPDLELHVNIEHRDILSPASPSTQSCPICGITFDSSYSSESAARHVDSHFPGALGAEAGGPSDDRATLRERERREFEQLRAQYGLDDQGNFREQFVHNMQRAVYLGEMSVADYYERTIDLKVAESCGVDDGSSVTRSIVPRVRAMTASLPFVSCCYMCTCVDHYASSYGDRGWGCGYRNSQMLIGSLLTHTGYNERLYRLWQGQKPPRSAVPSISRIQCLIEQAWEQGFDIQGSEQLECKLVNTRKWIGATEVVTLLSYLRIKCRLVDFHRPTGPGGTHPELFKWVLQYFENSVGGEFTPPLYLQHQGHSRTIMGIEVHRDGSLILLVLDPSHSPQEMAQMGVTNNAATANSLRLLRKSESAMKARQYQIVAVVGTIDSEQLYQHCKVLRGFRIPLER</sequence>
<dbReference type="GO" id="GO:0071567">
    <property type="term" value="F:deUFMylase activity"/>
    <property type="evidence" value="ECO:0007669"/>
    <property type="project" value="UniProtKB-ARBA"/>
</dbReference>
<evidence type="ECO:0000256" key="6">
    <source>
        <dbReference type="ARBA" id="ARBA00012759"/>
    </source>
</evidence>
<evidence type="ECO:0000256" key="15">
    <source>
        <dbReference type="ARBA" id="ARBA00023242"/>
    </source>
</evidence>
<evidence type="ECO:0000259" key="20">
    <source>
        <dbReference type="PROSITE" id="PS50157"/>
    </source>
</evidence>
<comment type="subunit">
    <text evidence="5">Interacts with RPA1 and RPA2.</text>
</comment>
<feature type="domain" description="C2H2-type" evidence="20">
    <location>
        <begin position="205"/>
        <end position="228"/>
    </location>
</feature>
<dbReference type="PANTHER" id="PTHR48153:SF4">
    <property type="entry name" value="UBIQUITIN CARBOXYL-TERMINAL HYDROLASE MUG105"/>
    <property type="match status" value="1"/>
</dbReference>
<evidence type="ECO:0000256" key="10">
    <source>
        <dbReference type="ARBA" id="ARBA00022737"/>
    </source>
</evidence>
<evidence type="ECO:0000256" key="7">
    <source>
        <dbReference type="ARBA" id="ARBA00021993"/>
    </source>
</evidence>
<keyword evidence="22" id="KW-1185">Reference proteome</keyword>
<dbReference type="GO" id="GO:0008270">
    <property type="term" value="F:zinc ion binding"/>
    <property type="evidence" value="ECO:0007669"/>
    <property type="project" value="UniProtKB-KW"/>
</dbReference>
<name>A0A9P0P8X7_ACAOB</name>
<evidence type="ECO:0000256" key="11">
    <source>
        <dbReference type="ARBA" id="ARBA00022771"/>
    </source>
</evidence>
<dbReference type="FunFam" id="3.90.70.130:FF:000002">
    <property type="entry name" value="Zinc finger containing ubiquitin peptidase 1"/>
    <property type="match status" value="1"/>
</dbReference>
<dbReference type="Pfam" id="PF07910">
    <property type="entry name" value="Peptidase_C78"/>
    <property type="match status" value="1"/>
</dbReference>
<dbReference type="GO" id="GO:0005634">
    <property type="term" value="C:nucleus"/>
    <property type="evidence" value="ECO:0007669"/>
    <property type="project" value="UniProtKB-SubCell"/>
</dbReference>
<evidence type="ECO:0000256" key="9">
    <source>
        <dbReference type="ARBA" id="ARBA00022723"/>
    </source>
</evidence>
<comment type="subcellular location">
    <subcellularLocation>
        <location evidence="3">Cytoplasm</location>
    </subcellularLocation>
    <subcellularLocation>
        <location evidence="2">Nucleus</location>
    </subcellularLocation>
</comment>
<dbReference type="OrthoDB" id="288987at2759"/>
<keyword evidence="12" id="KW-0378">Hydrolase</keyword>
<evidence type="ECO:0000256" key="4">
    <source>
        <dbReference type="ARBA" id="ARBA00010469"/>
    </source>
</evidence>
<protein>
    <recommendedName>
        <fullName evidence="7">Zinc finger-containing ubiquitin peptidase 1</fullName>
        <ecNumber evidence="6">3.4.19.12</ecNumber>
    </recommendedName>
    <alternativeName>
        <fullName evidence="17">Lys-63-specific deubiquitinase ZUFSP</fullName>
    </alternativeName>
    <alternativeName>
        <fullName evidence="16">Zinc finger with UFM1-specific peptidase domain protein</fullName>
    </alternativeName>
</protein>
<evidence type="ECO:0000256" key="2">
    <source>
        <dbReference type="ARBA" id="ARBA00004123"/>
    </source>
</evidence>
<feature type="domain" description="C2H2-type" evidence="20">
    <location>
        <begin position="12"/>
        <end position="40"/>
    </location>
</feature>
<dbReference type="PANTHER" id="PTHR48153">
    <property type="entry name" value="UFM1-SPECIFIC PROTEASE 2"/>
    <property type="match status" value="1"/>
</dbReference>
<dbReference type="EC" id="3.4.19.12" evidence="6"/>
<dbReference type="GO" id="GO:0004843">
    <property type="term" value="F:cysteine-type deubiquitinase activity"/>
    <property type="evidence" value="ECO:0007669"/>
    <property type="project" value="UniProtKB-EC"/>
</dbReference>
<comment type="function">
    <text evidence="18">Deubiquitinase with endodeubiquitinase activity that specifically interacts with and cleaves 'Lys-63'-linked long polyubiquitin chains. Shows only weak activity against 'Lys-11' and 'Lys-48'-linked chains. Plays an important role in genome stability pathways, functioning to prevent spontaneous DNA damage and also promote cellular survival in response to exogenous DNA damage. Modulates the ubiquitination status of replication protein A (RPA) complex proteins in response to replication stress.</text>
</comment>
<dbReference type="InterPro" id="IPR013087">
    <property type="entry name" value="Znf_C2H2_type"/>
</dbReference>
<keyword evidence="9" id="KW-0479">Metal-binding</keyword>
<gene>
    <name evidence="21" type="ORF">ACAOBT_LOCUS9905</name>
</gene>
<dbReference type="EMBL" id="CAKOFQ010006796">
    <property type="protein sequence ID" value="CAH1972269.1"/>
    <property type="molecule type" value="Genomic_DNA"/>
</dbReference>
<dbReference type="AlphaFoldDB" id="A0A9P0P8X7"/>
<evidence type="ECO:0000256" key="16">
    <source>
        <dbReference type="ARBA" id="ARBA00029662"/>
    </source>
</evidence>
<evidence type="ECO:0000256" key="14">
    <source>
        <dbReference type="ARBA" id="ARBA00022990"/>
    </source>
</evidence>
<comment type="catalytic activity">
    <reaction evidence="1">
        <text>Thiol-dependent hydrolysis of ester, thioester, amide, peptide and isopeptide bonds formed by the C-terminal Gly of ubiquitin (a 76-residue protein attached to proteins as an intracellular targeting signal).</text>
        <dbReference type="EC" id="3.4.19.12"/>
    </reaction>
</comment>
<evidence type="ECO:0000256" key="12">
    <source>
        <dbReference type="ARBA" id="ARBA00022801"/>
    </source>
</evidence>
<evidence type="ECO:0000256" key="5">
    <source>
        <dbReference type="ARBA" id="ARBA00011274"/>
    </source>
</evidence>
<dbReference type="InterPro" id="IPR012462">
    <property type="entry name" value="UFSP1/2_DUB_cat"/>
</dbReference>
<dbReference type="PROSITE" id="PS50157">
    <property type="entry name" value="ZINC_FINGER_C2H2_2"/>
    <property type="match status" value="2"/>
</dbReference>
<comment type="caution">
    <text evidence="21">The sequence shown here is derived from an EMBL/GenBank/DDBJ whole genome shotgun (WGS) entry which is preliminary data.</text>
</comment>
<dbReference type="Proteomes" id="UP001152888">
    <property type="component" value="Unassembled WGS sequence"/>
</dbReference>
<dbReference type="Gene3D" id="3.90.70.130">
    <property type="match status" value="1"/>
</dbReference>
<evidence type="ECO:0000256" key="18">
    <source>
        <dbReference type="ARBA" id="ARBA00045669"/>
    </source>
</evidence>
<keyword evidence="15" id="KW-0539">Nucleus</keyword>
<keyword evidence="14" id="KW-0007">Acetylation</keyword>
<dbReference type="Gene3D" id="3.30.160.60">
    <property type="entry name" value="Classic Zinc Finger"/>
    <property type="match status" value="1"/>
</dbReference>